<sequence>MTVVGILLAAGAGRRYGMPKVLAEQGQWLSNAVAALDAGGCDDVVVALGAAVVDVPEPATAHFVEDWSEGIGATLRAVLSAVRGPDVDGVLVHLVDLPDVDHRVVARVLDVAQAGRDILARATFDGRPGHPVYLGAAHFDAMLERLSGDVGAASYLAERDDIDHVECAHFATGVDCDVPSPRLKRG</sequence>
<feature type="domain" description="MobA-like NTP transferase" evidence="1">
    <location>
        <begin position="5"/>
        <end position="160"/>
    </location>
</feature>
<keyword evidence="3" id="KW-1185">Reference proteome</keyword>
<dbReference type="eggNOG" id="COG2068">
    <property type="taxonomic scope" value="Bacteria"/>
</dbReference>
<dbReference type="Pfam" id="PF12804">
    <property type="entry name" value="NTP_transf_3"/>
    <property type="match status" value="1"/>
</dbReference>
<dbReference type="InterPro" id="IPR025877">
    <property type="entry name" value="MobA-like_NTP_Trfase"/>
</dbReference>
<accession>H0R457</accession>
<dbReference type="PANTHER" id="PTHR43777">
    <property type="entry name" value="MOLYBDENUM COFACTOR CYTIDYLYLTRANSFERASE"/>
    <property type="match status" value="1"/>
</dbReference>
<comment type="caution">
    <text evidence="2">The sequence shown here is derived from an EMBL/GenBank/DDBJ whole genome shotgun (WGS) entry which is preliminary data.</text>
</comment>
<evidence type="ECO:0000313" key="3">
    <source>
        <dbReference type="Proteomes" id="UP000035034"/>
    </source>
</evidence>
<dbReference type="OrthoDB" id="4427994at2"/>
<dbReference type="EMBL" id="BAEH01000096">
    <property type="protein sequence ID" value="GAB19858.1"/>
    <property type="molecule type" value="Genomic_DNA"/>
</dbReference>
<reference evidence="2 3" key="1">
    <citation type="submission" date="2011-12" db="EMBL/GenBank/DDBJ databases">
        <title>Whole genome shotgun sequence of Gordonia effusa NBRC 100432.</title>
        <authorList>
            <person name="Yoshida I."/>
            <person name="Takarada H."/>
            <person name="Hosoyama A."/>
            <person name="Tsuchikane K."/>
            <person name="Katsumata H."/>
            <person name="Yamazaki S."/>
            <person name="Fujita N."/>
        </authorList>
    </citation>
    <scope>NUCLEOTIDE SEQUENCE [LARGE SCALE GENOMIC DNA]</scope>
    <source>
        <strain evidence="2 3">NBRC 100432</strain>
    </source>
</reference>
<dbReference type="InterPro" id="IPR029044">
    <property type="entry name" value="Nucleotide-diphossugar_trans"/>
</dbReference>
<proteinExistence type="predicted"/>
<dbReference type="PANTHER" id="PTHR43777:SF1">
    <property type="entry name" value="MOLYBDENUM COFACTOR CYTIDYLYLTRANSFERASE"/>
    <property type="match status" value="1"/>
</dbReference>
<evidence type="ECO:0000313" key="2">
    <source>
        <dbReference type="EMBL" id="GAB19858.1"/>
    </source>
</evidence>
<dbReference type="RefSeq" id="WP_007319193.1">
    <property type="nucleotide sequence ID" value="NZ_BAEH01000096.1"/>
</dbReference>
<dbReference type="Proteomes" id="UP000035034">
    <property type="component" value="Unassembled WGS sequence"/>
</dbReference>
<evidence type="ECO:0000259" key="1">
    <source>
        <dbReference type="Pfam" id="PF12804"/>
    </source>
</evidence>
<protein>
    <recommendedName>
        <fullName evidence="1">MobA-like NTP transferase domain-containing protein</fullName>
    </recommendedName>
</protein>
<name>H0R457_9ACTN</name>
<dbReference type="GO" id="GO:0016779">
    <property type="term" value="F:nucleotidyltransferase activity"/>
    <property type="evidence" value="ECO:0007669"/>
    <property type="project" value="UniProtKB-ARBA"/>
</dbReference>
<dbReference type="STRING" id="1077974.GOEFS_096_00350"/>
<dbReference type="SUPFAM" id="SSF53448">
    <property type="entry name" value="Nucleotide-diphospho-sugar transferases"/>
    <property type="match status" value="1"/>
</dbReference>
<gene>
    <name evidence="2" type="ORF">GOEFS_096_00350</name>
</gene>
<dbReference type="AlphaFoldDB" id="H0R457"/>
<dbReference type="Gene3D" id="3.90.550.10">
    <property type="entry name" value="Spore Coat Polysaccharide Biosynthesis Protein SpsA, Chain A"/>
    <property type="match status" value="1"/>
</dbReference>
<organism evidence="2 3">
    <name type="scientific">Gordonia effusa NBRC 100432</name>
    <dbReference type="NCBI Taxonomy" id="1077974"/>
    <lineage>
        <taxon>Bacteria</taxon>
        <taxon>Bacillati</taxon>
        <taxon>Actinomycetota</taxon>
        <taxon>Actinomycetes</taxon>
        <taxon>Mycobacteriales</taxon>
        <taxon>Gordoniaceae</taxon>
        <taxon>Gordonia</taxon>
    </lineage>
</organism>